<proteinExistence type="predicted"/>
<name>A0ACC2LIU1_PERAE</name>
<comment type="caution">
    <text evidence="1">The sequence shown here is derived from an EMBL/GenBank/DDBJ whole genome shotgun (WGS) entry which is preliminary data.</text>
</comment>
<dbReference type="Proteomes" id="UP001234297">
    <property type="component" value="Chromosome 8"/>
</dbReference>
<organism evidence="1 2">
    <name type="scientific">Persea americana</name>
    <name type="common">Avocado</name>
    <dbReference type="NCBI Taxonomy" id="3435"/>
    <lineage>
        <taxon>Eukaryota</taxon>
        <taxon>Viridiplantae</taxon>
        <taxon>Streptophyta</taxon>
        <taxon>Embryophyta</taxon>
        <taxon>Tracheophyta</taxon>
        <taxon>Spermatophyta</taxon>
        <taxon>Magnoliopsida</taxon>
        <taxon>Magnoliidae</taxon>
        <taxon>Laurales</taxon>
        <taxon>Lauraceae</taxon>
        <taxon>Persea</taxon>
    </lineage>
</organism>
<sequence length="194" mass="21615">MLEDAFRDLHIALQIEAPLSISRSGNREDHFQGTVCDVVNYSLSEDRISILTPENGTSIKILSGKRHGCHLKNFHEMESLEGFSAPLDWGSGRHLSNQSQNTWLFQKIRQCGEVVGISFDNNQSGWQGLFAFAHGRDKSNRDAYNLERARSKGSRELQGLACSINYEKSSSQQPADASSSKAVRRAKGTAKRCQ</sequence>
<keyword evidence="2" id="KW-1185">Reference proteome</keyword>
<evidence type="ECO:0000313" key="1">
    <source>
        <dbReference type="EMBL" id="KAJ8633043.1"/>
    </source>
</evidence>
<protein>
    <submittedName>
        <fullName evidence="1">Uncharacterized protein</fullName>
    </submittedName>
</protein>
<gene>
    <name evidence="1" type="ORF">MRB53_026379</name>
</gene>
<accession>A0ACC2LIU1</accession>
<dbReference type="EMBL" id="CM056816">
    <property type="protein sequence ID" value="KAJ8633043.1"/>
    <property type="molecule type" value="Genomic_DNA"/>
</dbReference>
<evidence type="ECO:0000313" key="2">
    <source>
        <dbReference type="Proteomes" id="UP001234297"/>
    </source>
</evidence>
<reference evidence="1 2" key="1">
    <citation type="journal article" date="2022" name="Hortic Res">
        <title>A haplotype resolved chromosomal level avocado genome allows analysis of novel avocado genes.</title>
        <authorList>
            <person name="Nath O."/>
            <person name="Fletcher S.J."/>
            <person name="Hayward A."/>
            <person name="Shaw L.M."/>
            <person name="Masouleh A.K."/>
            <person name="Furtado A."/>
            <person name="Henry R.J."/>
            <person name="Mitter N."/>
        </authorList>
    </citation>
    <scope>NUCLEOTIDE SEQUENCE [LARGE SCALE GENOMIC DNA]</scope>
    <source>
        <strain evidence="2">cv. Hass</strain>
    </source>
</reference>